<feature type="transmembrane region" description="Helical" evidence="1">
    <location>
        <begin position="284"/>
        <end position="303"/>
    </location>
</feature>
<dbReference type="AlphaFoldDB" id="A0AAV1QF95"/>
<keyword evidence="1" id="KW-1133">Transmembrane helix</keyword>
<comment type="caution">
    <text evidence="2">The sequence shown here is derived from an EMBL/GenBank/DDBJ whole genome shotgun (WGS) entry which is preliminary data.</text>
</comment>
<reference evidence="2 3" key="1">
    <citation type="submission" date="2024-01" db="EMBL/GenBank/DDBJ databases">
        <authorList>
            <person name="Alioto T."/>
            <person name="Alioto T."/>
            <person name="Gomez Garrido J."/>
        </authorList>
    </citation>
    <scope>NUCLEOTIDE SEQUENCE [LARGE SCALE GENOMIC DNA]</scope>
</reference>
<feature type="non-terminal residue" evidence="2">
    <location>
        <position position="1"/>
    </location>
</feature>
<evidence type="ECO:0000256" key="1">
    <source>
        <dbReference type="SAM" id="Phobius"/>
    </source>
</evidence>
<sequence>SWRQFFVLETRKTNRAHLDLVKKIKGIGHIEVYDPEECDYLLVICPAVSQVGTYISEATESLPAGKPAILVVMHHTFNDFKVVVADSRRQVNNPNVYVTVDVLFYEKKLLDCDRNRIAWGEIQSFLVGSRVQVPRISWWNRVRSSDSSWRKFFVVESGKTNGAHLDLVKKIKGIGQSEVYRPEKCDYLLVFCPAVSRVGTNISEALESMPANKPAILVVMHHTFNDKQVVAESRRQVINRNVFLTVDVLFYDKKLLPSGRNHIAWYEIQSFLFSRQSLWDRIKGNWICFIVGSVFFLIVLKVYNVW</sequence>
<dbReference type="EMBL" id="CAWUFR010000969">
    <property type="protein sequence ID" value="CAK6982208.1"/>
    <property type="molecule type" value="Genomic_DNA"/>
</dbReference>
<evidence type="ECO:0000313" key="2">
    <source>
        <dbReference type="EMBL" id="CAK6982209.1"/>
    </source>
</evidence>
<dbReference type="PANTHER" id="PTHR34488:SF1">
    <property type="entry name" value="SI:CH211-245H14.1-RELATED"/>
    <property type="match status" value="1"/>
</dbReference>
<dbReference type="PANTHER" id="PTHR34488">
    <property type="entry name" value="SI:CH211-245H14.1-RELATED"/>
    <property type="match status" value="1"/>
</dbReference>
<evidence type="ECO:0000313" key="3">
    <source>
        <dbReference type="Proteomes" id="UP001314229"/>
    </source>
</evidence>
<dbReference type="EMBL" id="CAWUFR010000969">
    <property type="protein sequence ID" value="CAK6982209.1"/>
    <property type="molecule type" value="Genomic_DNA"/>
</dbReference>
<accession>A0AAV1QF95</accession>
<organism evidence="2 3">
    <name type="scientific">Scomber scombrus</name>
    <name type="common">Atlantic mackerel</name>
    <name type="synonym">Scomber vernalis</name>
    <dbReference type="NCBI Taxonomy" id="13677"/>
    <lineage>
        <taxon>Eukaryota</taxon>
        <taxon>Metazoa</taxon>
        <taxon>Chordata</taxon>
        <taxon>Craniata</taxon>
        <taxon>Vertebrata</taxon>
        <taxon>Euteleostomi</taxon>
        <taxon>Actinopterygii</taxon>
        <taxon>Neopterygii</taxon>
        <taxon>Teleostei</taxon>
        <taxon>Neoteleostei</taxon>
        <taxon>Acanthomorphata</taxon>
        <taxon>Pelagiaria</taxon>
        <taxon>Scombriformes</taxon>
        <taxon>Scombridae</taxon>
        <taxon>Scomber</taxon>
    </lineage>
</organism>
<dbReference type="Proteomes" id="UP001314229">
    <property type="component" value="Unassembled WGS sequence"/>
</dbReference>
<protein>
    <submittedName>
        <fullName evidence="2">Uncharacterized protein LOC122863019 isoform X3</fullName>
    </submittedName>
</protein>
<keyword evidence="3" id="KW-1185">Reference proteome</keyword>
<keyword evidence="1" id="KW-0472">Membrane</keyword>
<name>A0AAV1QF95_SCOSC</name>
<gene>
    <name evidence="2" type="ORF">FSCOSCO3_A016028</name>
</gene>
<proteinExistence type="predicted"/>
<keyword evidence="1" id="KW-0812">Transmembrane</keyword>